<keyword evidence="2" id="KW-0175">Coiled coil</keyword>
<accession>A0A8J4T8T2</accession>
<dbReference type="Pfam" id="PF00059">
    <property type="entry name" value="Lectin_C"/>
    <property type="match status" value="1"/>
</dbReference>
<feature type="chain" id="PRO_5035188822" evidence="3">
    <location>
        <begin position="21"/>
        <end position="195"/>
    </location>
</feature>
<dbReference type="PROSITE" id="PS50041">
    <property type="entry name" value="C_TYPE_LECTIN_2"/>
    <property type="match status" value="1"/>
</dbReference>
<evidence type="ECO:0000256" key="3">
    <source>
        <dbReference type="SAM" id="SignalP"/>
    </source>
</evidence>
<dbReference type="AlphaFoldDB" id="A0A8J4T8T2"/>
<feature type="non-terminal residue" evidence="5">
    <location>
        <position position="195"/>
    </location>
</feature>
<dbReference type="InterPro" id="IPR016186">
    <property type="entry name" value="C-type_lectin-like/link_sf"/>
</dbReference>
<evidence type="ECO:0000313" key="5">
    <source>
        <dbReference type="EMBL" id="KAF5891746.1"/>
    </source>
</evidence>
<proteinExistence type="predicted"/>
<keyword evidence="3" id="KW-0732">Signal</keyword>
<gene>
    <name evidence="5" type="ORF">DAT39_018542</name>
</gene>
<dbReference type="GO" id="GO:0005886">
    <property type="term" value="C:plasma membrane"/>
    <property type="evidence" value="ECO:0007669"/>
    <property type="project" value="UniProtKB-SubCell"/>
</dbReference>
<dbReference type="Proteomes" id="UP000727407">
    <property type="component" value="Unassembled WGS sequence"/>
</dbReference>
<organism evidence="5 6">
    <name type="scientific">Clarias magur</name>
    <name type="common">Asian catfish</name>
    <name type="synonym">Macropteronotus magur</name>
    <dbReference type="NCBI Taxonomy" id="1594786"/>
    <lineage>
        <taxon>Eukaryota</taxon>
        <taxon>Metazoa</taxon>
        <taxon>Chordata</taxon>
        <taxon>Craniata</taxon>
        <taxon>Vertebrata</taxon>
        <taxon>Euteleostomi</taxon>
        <taxon>Actinopterygii</taxon>
        <taxon>Neopterygii</taxon>
        <taxon>Teleostei</taxon>
        <taxon>Ostariophysi</taxon>
        <taxon>Siluriformes</taxon>
        <taxon>Clariidae</taxon>
        <taxon>Clarias</taxon>
    </lineage>
</organism>
<dbReference type="InterPro" id="IPR016187">
    <property type="entry name" value="CTDL_fold"/>
</dbReference>
<feature type="domain" description="C-type lectin" evidence="4">
    <location>
        <begin position="122"/>
        <end position="188"/>
    </location>
</feature>
<feature type="coiled-coil region" evidence="2">
    <location>
        <begin position="45"/>
        <end position="107"/>
    </location>
</feature>
<evidence type="ECO:0000313" key="6">
    <source>
        <dbReference type="Proteomes" id="UP000727407"/>
    </source>
</evidence>
<feature type="signal peptide" evidence="3">
    <location>
        <begin position="1"/>
        <end position="20"/>
    </location>
</feature>
<reference evidence="5" key="1">
    <citation type="submission" date="2020-07" db="EMBL/GenBank/DDBJ databases">
        <title>Clarias magur genome sequencing, assembly and annotation.</title>
        <authorList>
            <person name="Kushwaha B."/>
            <person name="Kumar R."/>
            <person name="Das P."/>
            <person name="Joshi C.G."/>
            <person name="Kumar D."/>
            <person name="Nagpure N.S."/>
            <person name="Pandey M."/>
            <person name="Agarwal S."/>
            <person name="Srivastava S."/>
            <person name="Singh M."/>
            <person name="Sahoo L."/>
            <person name="Jayasankar P."/>
            <person name="Meher P.K."/>
            <person name="Koringa P.G."/>
            <person name="Iquebal M.A."/>
            <person name="Das S.P."/>
            <person name="Bit A."/>
            <person name="Patnaik S."/>
            <person name="Patel N."/>
            <person name="Shah T.M."/>
            <person name="Hinsu A."/>
            <person name="Jena J.K."/>
        </authorList>
    </citation>
    <scope>NUCLEOTIDE SEQUENCE</scope>
    <source>
        <strain evidence="5">CIFAMagur01</strain>
        <tissue evidence="5">Testis</tissue>
    </source>
</reference>
<dbReference type="InterPro" id="IPR050828">
    <property type="entry name" value="C-type_lectin/matrix_domain"/>
</dbReference>
<comment type="caution">
    <text evidence="5">The sequence shown here is derived from an EMBL/GenBank/DDBJ whole genome shotgun (WGS) entry which is preliminary data.</text>
</comment>
<protein>
    <submittedName>
        <fullName evidence="5">C-type lectin domain family 4 member E-like isoform X1</fullName>
    </submittedName>
</protein>
<name>A0A8J4T8T2_CLAMG</name>
<comment type="subcellular location">
    <subcellularLocation>
        <location evidence="1">Cell membrane</location>
        <topology evidence="1">Single-pass type II membrane protein</topology>
    </subcellularLocation>
</comment>
<sequence length="195" mass="22597">AFWPTALCLGVMCILQATLNITLRLNFNLEAETDLLNTSFYNLTIDELRNTCTDLLKEKNRLHLDRDQLQIRNTNLGKERDEIKASNNNLVKEKDELTKNKDTLQRMFPKIVALISLGWIHFHSSLYYISTVKKSWGMSRVECKMNDADLVIINSKEEEDFIIKLLGNKSQAWVGLKMITGMEWKWVDDRKLSSG</sequence>
<dbReference type="SUPFAM" id="SSF56436">
    <property type="entry name" value="C-type lectin-like"/>
    <property type="match status" value="1"/>
</dbReference>
<evidence type="ECO:0000259" key="4">
    <source>
        <dbReference type="PROSITE" id="PS50041"/>
    </source>
</evidence>
<evidence type="ECO:0000256" key="2">
    <source>
        <dbReference type="SAM" id="Coils"/>
    </source>
</evidence>
<dbReference type="PANTHER" id="PTHR45710:SF8">
    <property type="entry name" value="RERATING FAMILY MEMBER 4"/>
    <property type="match status" value="1"/>
</dbReference>
<dbReference type="EMBL" id="QNUK01000557">
    <property type="protein sequence ID" value="KAF5891746.1"/>
    <property type="molecule type" value="Genomic_DNA"/>
</dbReference>
<keyword evidence="6" id="KW-1185">Reference proteome</keyword>
<dbReference type="PANTHER" id="PTHR45710">
    <property type="entry name" value="C-TYPE LECTIN DOMAIN-CONTAINING PROTEIN 180"/>
    <property type="match status" value="1"/>
</dbReference>
<evidence type="ECO:0000256" key="1">
    <source>
        <dbReference type="ARBA" id="ARBA00004401"/>
    </source>
</evidence>
<dbReference type="OrthoDB" id="6337382at2759"/>
<feature type="non-terminal residue" evidence="5">
    <location>
        <position position="1"/>
    </location>
</feature>
<dbReference type="Gene3D" id="3.10.100.10">
    <property type="entry name" value="Mannose-Binding Protein A, subunit A"/>
    <property type="match status" value="1"/>
</dbReference>
<dbReference type="InterPro" id="IPR001304">
    <property type="entry name" value="C-type_lectin-like"/>
</dbReference>
<dbReference type="Gene3D" id="1.20.5.400">
    <property type="match status" value="1"/>
</dbReference>